<accession>A0A347ZQ75</accession>
<feature type="domain" description="ABC transporter" evidence="5">
    <location>
        <begin position="260"/>
        <end position="502"/>
    </location>
</feature>
<comment type="caution">
    <text evidence="6">The sequence shown here is derived from an EMBL/GenBank/DDBJ whole genome shotgun (WGS) entry which is preliminary data.</text>
</comment>
<evidence type="ECO:0000256" key="2">
    <source>
        <dbReference type="ARBA" id="ARBA00022737"/>
    </source>
</evidence>
<evidence type="ECO:0000256" key="4">
    <source>
        <dbReference type="ARBA" id="ARBA00022840"/>
    </source>
</evidence>
<organism evidence="6 7">
    <name type="scientific">Pelolinea submarina</name>
    <dbReference type="NCBI Taxonomy" id="913107"/>
    <lineage>
        <taxon>Bacteria</taxon>
        <taxon>Bacillati</taxon>
        <taxon>Chloroflexota</taxon>
        <taxon>Anaerolineae</taxon>
        <taxon>Anaerolineales</taxon>
        <taxon>Anaerolineaceae</taxon>
        <taxon>Pelolinea</taxon>
    </lineage>
</organism>
<sequence length="502" mass="55292">MSNPNNEIIRLEGISKNFPGVQALHKVDFCLRKGEIHALVGENGAGKSTLIKVMTGVERCDEGQIFYDGKETVIRSPLHAQNIGISTVYQEVNLCSNISVAENLLLGREPRKLGCIDWKAMNKRAKAIMQDLDVDIDVTQPLGSFSTAIQQIAAIARALEISSVKILILDEPTSSLDAHESDLIFKVMRKLCTSGVGIIFITHFIKQVYEVSDRITVLRNGKLVATHETNSLPTIQLISEMIGRSLAEYDEMKKSEFVVNHKKALLEAKELGRSGEVEPFDLELHAGEVVGLAGLLGSGRTEVAKVLFGIDEPDSGSLSVDDQMIKKHSPFEMIMHGVALCPEDRKASGIVGDLTIRENIILAMQARLGWLKFLSKQKQYEVAEKYIKMLNIATPSPDQLVKNLSGGNQQKVILARWLATDPKLLLLDEPTRGIDVGAKAEIQKMVINLAAEGMGCMFISSELEEVLRTSHRVVVMRDHEKVTELSGEVSEREIMQAMAGGE</sequence>
<dbReference type="PROSITE" id="PS50893">
    <property type="entry name" value="ABC_TRANSPORTER_2"/>
    <property type="match status" value="2"/>
</dbReference>
<dbReference type="OrthoDB" id="9771863at2"/>
<name>A0A347ZQ75_9CHLR</name>
<dbReference type="GO" id="GO:0016887">
    <property type="term" value="F:ATP hydrolysis activity"/>
    <property type="evidence" value="ECO:0007669"/>
    <property type="project" value="InterPro"/>
</dbReference>
<dbReference type="PROSITE" id="PS00211">
    <property type="entry name" value="ABC_TRANSPORTER_1"/>
    <property type="match status" value="1"/>
</dbReference>
<dbReference type="AlphaFoldDB" id="A0A347ZQ75"/>
<dbReference type="PANTHER" id="PTHR43790:SF9">
    <property type="entry name" value="GALACTOFURANOSE TRANSPORTER ATP-BINDING PROTEIN YTFR"/>
    <property type="match status" value="1"/>
</dbReference>
<dbReference type="CDD" id="cd03216">
    <property type="entry name" value="ABC_Carb_Monos_I"/>
    <property type="match status" value="1"/>
</dbReference>
<dbReference type="EMBL" id="QUMS01000004">
    <property type="protein sequence ID" value="REG06215.1"/>
    <property type="molecule type" value="Genomic_DNA"/>
</dbReference>
<feature type="domain" description="ABC transporter" evidence="5">
    <location>
        <begin position="9"/>
        <end position="245"/>
    </location>
</feature>
<dbReference type="CDD" id="cd03215">
    <property type="entry name" value="ABC_Carb_Monos_II"/>
    <property type="match status" value="1"/>
</dbReference>
<keyword evidence="7" id="KW-1185">Reference proteome</keyword>
<dbReference type="InterPro" id="IPR027417">
    <property type="entry name" value="P-loop_NTPase"/>
</dbReference>
<evidence type="ECO:0000256" key="3">
    <source>
        <dbReference type="ARBA" id="ARBA00022741"/>
    </source>
</evidence>
<dbReference type="PANTHER" id="PTHR43790">
    <property type="entry name" value="CARBOHYDRATE TRANSPORT ATP-BINDING PROTEIN MG119-RELATED"/>
    <property type="match status" value="1"/>
</dbReference>
<dbReference type="InterPro" id="IPR017871">
    <property type="entry name" value="ABC_transporter-like_CS"/>
</dbReference>
<evidence type="ECO:0000256" key="1">
    <source>
        <dbReference type="ARBA" id="ARBA00022448"/>
    </source>
</evidence>
<keyword evidence="4 6" id="KW-0067">ATP-binding</keyword>
<dbReference type="Pfam" id="PF00005">
    <property type="entry name" value="ABC_tran"/>
    <property type="match status" value="2"/>
</dbReference>
<keyword evidence="2" id="KW-0677">Repeat</keyword>
<evidence type="ECO:0000313" key="7">
    <source>
        <dbReference type="Proteomes" id="UP000256388"/>
    </source>
</evidence>
<reference evidence="6 7" key="1">
    <citation type="submission" date="2018-08" db="EMBL/GenBank/DDBJ databases">
        <title>Genomic Encyclopedia of Type Strains, Phase IV (KMG-IV): sequencing the most valuable type-strain genomes for metagenomic binning, comparative biology and taxonomic classification.</title>
        <authorList>
            <person name="Goeker M."/>
        </authorList>
    </citation>
    <scope>NUCLEOTIDE SEQUENCE [LARGE SCALE GENOMIC DNA]</scope>
    <source>
        <strain evidence="6 7">DSM 23923</strain>
    </source>
</reference>
<dbReference type="Proteomes" id="UP000256388">
    <property type="component" value="Unassembled WGS sequence"/>
</dbReference>
<dbReference type="SUPFAM" id="SSF52540">
    <property type="entry name" value="P-loop containing nucleoside triphosphate hydrolases"/>
    <property type="match status" value="2"/>
</dbReference>
<dbReference type="InterPro" id="IPR050107">
    <property type="entry name" value="ABC_carbohydrate_import_ATPase"/>
</dbReference>
<dbReference type="SMART" id="SM00382">
    <property type="entry name" value="AAA"/>
    <property type="match status" value="2"/>
</dbReference>
<evidence type="ECO:0000313" key="6">
    <source>
        <dbReference type="EMBL" id="REG06215.1"/>
    </source>
</evidence>
<dbReference type="RefSeq" id="WP_116225913.1">
    <property type="nucleotide sequence ID" value="NZ_AP018437.1"/>
</dbReference>
<dbReference type="InterPro" id="IPR003439">
    <property type="entry name" value="ABC_transporter-like_ATP-bd"/>
</dbReference>
<dbReference type="InterPro" id="IPR003593">
    <property type="entry name" value="AAA+_ATPase"/>
</dbReference>
<keyword evidence="3" id="KW-0547">Nucleotide-binding</keyword>
<dbReference type="GO" id="GO:0005524">
    <property type="term" value="F:ATP binding"/>
    <property type="evidence" value="ECO:0007669"/>
    <property type="project" value="UniProtKB-KW"/>
</dbReference>
<keyword evidence="1" id="KW-0813">Transport</keyword>
<gene>
    <name evidence="6" type="ORF">DFR64_2647</name>
</gene>
<proteinExistence type="predicted"/>
<dbReference type="Gene3D" id="3.40.50.300">
    <property type="entry name" value="P-loop containing nucleotide triphosphate hydrolases"/>
    <property type="match status" value="2"/>
</dbReference>
<evidence type="ECO:0000259" key="5">
    <source>
        <dbReference type="PROSITE" id="PS50893"/>
    </source>
</evidence>
<protein>
    <submittedName>
        <fullName evidence="6">Monosaccharide ABC transporter ATP-binding protein (CUT2 family)</fullName>
    </submittedName>
</protein>